<gene>
    <name evidence="2" type="ORF">JEU22_14240</name>
</gene>
<dbReference type="SUPFAM" id="SSF55729">
    <property type="entry name" value="Acyl-CoA N-acyltransferases (Nat)"/>
    <property type="match status" value="1"/>
</dbReference>
<name>A0A8I1JM33_PSEPU</name>
<dbReference type="CDD" id="cd04301">
    <property type="entry name" value="NAT_SF"/>
    <property type="match status" value="1"/>
</dbReference>
<evidence type="ECO:0000313" key="3">
    <source>
        <dbReference type="Proteomes" id="UP000637061"/>
    </source>
</evidence>
<dbReference type="AlphaFoldDB" id="A0A8I1JM33"/>
<dbReference type="RefSeq" id="WP_198747473.1">
    <property type="nucleotide sequence ID" value="NZ_JAEHTE010000015.1"/>
</dbReference>
<sequence>MVKTIKITGMVPQGIFEQVSLMAADNTKDLSMSGVGQENPLYNIHQAILVLEIGTHLSAIGRQGVAKPILLVAVDEESPSTVLGFLLSMPIDNRPDECGISYGAVKATHRRKGIFKALVMELGQHFPKSTLSCPMSLVPMYERMGYKVTGHRDHHIAMSNGASPGGTMPIFNPDDISDHPVLMMAQADTVKRFGQAGIFSALQKLTLEAELATKKAKIYAEERLKRTPAQ</sequence>
<dbReference type="InterPro" id="IPR016181">
    <property type="entry name" value="Acyl_CoA_acyltransferase"/>
</dbReference>
<evidence type="ECO:0000259" key="1">
    <source>
        <dbReference type="PROSITE" id="PS51186"/>
    </source>
</evidence>
<protein>
    <submittedName>
        <fullName evidence="2">GNAT family N-acetyltransferase</fullName>
    </submittedName>
</protein>
<dbReference type="InterPro" id="IPR000182">
    <property type="entry name" value="GNAT_dom"/>
</dbReference>
<dbReference type="EMBL" id="JAEHTE010000015">
    <property type="protein sequence ID" value="MBI6885070.1"/>
    <property type="molecule type" value="Genomic_DNA"/>
</dbReference>
<dbReference type="GO" id="GO:0016747">
    <property type="term" value="F:acyltransferase activity, transferring groups other than amino-acyl groups"/>
    <property type="evidence" value="ECO:0007669"/>
    <property type="project" value="InterPro"/>
</dbReference>
<proteinExistence type="predicted"/>
<dbReference type="Gene3D" id="3.40.630.30">
    <property type="match status" value="1"/>
</dbReference>
<dbReference type="PROSITE" id="PS51186">
    <property type="entry name" value="GNAT"/>
    <property type="match status" value="1"/>
</dbReference>
<comment type="caution">
    <text evidence="2">The sequence shown here is derived from an EMBL/GenBank/DDBJ whole genome shotgun (WGS) entry which is preliminary data.</text>
</comment>
<feature type="domain" description="N-acetyltransferase" evidence="1">
    <location>
        <begin position="25"/>
        <end position="173"/>
    </location>
</feature>
<evidence type="ECO:0000313" key="2">
    <source>
        <dbReference type="EMBL" id="MBI6885070.1"/>
    </source>
</evidence>
<reference evidence="2" key="1">
    <citation type="submission" date="2020-12" db="EMBL/GenBank/DDBJ databases">
        <title>Enhanced detection system for hospital associated transmission using whole genome sequencing surveillance.</title>
        <authorList>
            <person name="Harrison L.H."/>
            <person name="Van Tyne D."/>
            <person name="Marsh J.W."/>
            <person name="Griffith M.P."/>
            <person name="Snyder D.J."/>
            <person name="Cooper V.S."/>
            <person name="Mustapha M."/>
        </authorList>
    </citation>
    <scope>NUCLEOTIDE SEQUENCE</scope>
    <source>
        <strain evidence="2">PSB00042</strain>
    </source>
</reference>
<keyword evidence="2" id="KW-0808">Transferase</keyword>
<dbReference type="Proteomes" id="UP000637061">
    <property type="component" value="Unassembled WGS sequence"/>
</dbReference>
<accession>A0A8I1JM33</accession>
<organism evidence="2 3">
    <name type="scientific">Pseudomonas putida</name>
    <name type="common">Arthrobacter siderocapsulatus</name>
    <dbReference type="NCBI Taxonomy" id="303"/>
    <lineage>
        <taxon>Bacteria</taxon>
        <taxon>Pseudomonadati</taxon>
        <taxon>Pseudomonadota</taxon>
        <taxon>Gammaproteobacteria</taxon>
        <taxon>Pseudomonadales</taxon>
        <taxon>Pseudomonadaceae</taxon>
        <taxon>Pseudomonas</taxon>
    </lineage>
</organism>